<keyword evidence="6" id="KW-1185">Reference proteome</keyword>
<dbReference type="PANTHER" id="PTHR11926:SF1427">
    <property type="entry name" value="GLYCOSYLTRANSFERASE"/>
    <property type="match status" value="1"/>
</dbReference>
<dbReference type="Pfam" id="PF00201">
    <property type="entry name" value="UDPGT"/>
    <property type="match status" value="1"/>
</dbReference>
<dbReference type="OrthoDB" id="5835829at2759"/>
<dbReference type="GO" id="GO:0080044">
    <property type="term" value="F:quercetin 7-O-glucosyltransferase activity"/>
    <property type="evidence" value="ECO:0007669"/>
    <property type="project" value="TreeGrafter"/>
</dbReference>
<keyword evidence="3" id="KW-0328">Glycosyltransferase</keyword>
<dbReference type="EC" id="2.4.1.-" evidence="4"/>
<evidence type="ECO:0000256" key="3">
    <source>
        <dbReference type="RuleBase" id="RU003718"/>
    </source>
</evidence>
<organism evidence="5 6">
    <name type="scientific">Solanum commersonii</name>
    <name type="common">Commerson's wild potato</name>
    <name type="synonym">Commerson's nightshade</name>
    <dbReference type="NCBI Taxonomy" id="4109"/>
    <lineage>
        <taxon>Eukaryota</taxon>
        <taxon>Viridiplantae</taxon>
        <taxon>Streptophyta</taxon>
        <taxon>Embryophyta</taxon>
        <taxon>Tracheophyta</taxon>
        <taxon>Spermatophyta</taxon>
        <taxon>Magnoliopsida</taxon>
        <taxon>eudicotyledons</taxon>
        <taxon>Gunneridae</taxon>
        <taxon>Pentapetalae</taxon>
        <taxon>asterids</taxon>
        <taxon>lamiids</taxon>
        <taxon>Solanales</taxon>
        <taxon>Solanaceae</taxon>
        <taxon>Solanoideae</taxon>
        <taxon>Solaneae</taxon>
        <taxon>Solanum</taxon>
    </lineage>
</organism>
<dbReference type="InterPro" id="IPR002213">
    <property type="entry name" value="UDP_glucos_trans"/>
</dbReference>
<dbReference type="EMBL" id="JACXVP010000003">
    <property type="protein sequence ID" value="KAG5616666.1"/>
    <property type="molecule type" value="Genomic_DNA"/>
</dbReference>
<dbReference type="AlphaFoldDB" id="A0A9J5ZXI2"/>
<name>A0A9J5ZXI2_SOLCO</name>
<evidence type="ECO:0000313" key="5">
    <source>
        <dbReference type="EMBL" id="KAG5616666.1"/>
    </source>
</evidence>
<dbReference type="CDD" id="cd03784">
    <property type="entry name" value="GT1_Gtf-like"/>
    <property type="match status" value="1"/>
</dbReference>
<comment type="similarity">
    <text evidence="1 3">Belongs to the UDP-glycosyltransferase family.</text>
</comment>
<sequence>MDHQTSITPHVLIFPLPLQSTINSNLQLAELLCLAGLRVTFLNTNHNQQRLVGNSNVESRFKQYPGFRFLTLSDGLPDDHPRSVEQFGDIISSLQAMAEPLLKQLLSAIVKEPVTCVILDGLFYYGVDIGNEMGVPVITFDTISPSCFWIYLSLPKLIEAGVLPFKGNDLDALVTHLPAMEGLLRRRDLPHFCLLDYKTDQNSQAVLKEIERIPKAHGLILNSFDDLDGPFLSSVRSYFPKTYAIGPLPLNLKSRLAAKATPLLSSSNSLWEEDHTSIKWLDAQSNGSVIYVSFGSLVVVSRDEMMEFWHGLMNSKVKFLWVMRPNMLKGDESHDQFMKELVEGSKGIGYIVSWAPQKMVLAHPSVGGFLTHSGWNSTLESIIEGKPMICWPQYVDQRVTSRLVNEFWKIGLDMKDICDRFVVEKMVKDLMETKKDEYTKSVEKLSKLAKLSVQEGGLSYSNLDCLINDIKGLTRTVENGKMHNNVTSY</sequence>
<evidence type="ECO:0000256" key="4">
    <source>
        <dbReference type="RuleBase" id="RU362057"/>
    </source>
</evidence>
<comment type="caution">
    <text evidence="5">The sequence shown here is derived from an EMBL/GenBank/DDBJ whole genome shotgun (WGS) entry which is preliminary data.</text>
</comment>
<gene>
    <name evidence="5" type="ORF">H5410_016490</name>
</gene>
<dbReference type="FunFam" id="3.40.50.2000:FF:000040">
    <property type="entry name" value="UDP-glycosyltransferase 76C1"/>
    <property type="match status" value="1"/>
</dbReference>
<dbReference type="InterPro" id="IPR035595">
    <property type="entry name" value="UDP_glycos_trans_CS"/>
</dbReference>
<dbReference type="PANTHER" id="PTHR11926">
    <property type="entry name" value="GLUCOSYL/GLUCURONOSYL TRANSFERASES"/>
    <property type="match status" value="1"/>
</dbReference>
<proteinExistence type="inferred from homology"/>
<evidence type="ECO:0000256" key="2">
    <source>
        <dbReference type="ARBA" id="ARBA00022679"/>
    </source>
</evidence>
<dbReference type="SUPFAM" id="SSF53756">
    <property type="entry name" value="UDP-Glycosyltransferase/glycogen phosphorylase"/>
    <property type="match status" value="1"/>
</dbReference>
<dbReference type="Gene3D" id="3.40.50.2000">
    <property type="entry name" value="Glycogen Phosphorylase B"/>
    <property type="match status" value="2"/>
</dbReference>
<evidence type="ECO:0000256" key="1">
    <source>
        <dbReference type="ARBA" id="ARBA00009995"/>
    </source>
</evidence>
<dbReference type="GO" id="GO:0080043">
    <property type="term" value="F:quercetin 3-O-glucosyltransferase activity"/>
    <property type="evidence" value="ECO:0007669"/>
    <property type="project" value="TreeGrafter"/>
</dbReference>
<dbReference type="Proteomes" id="UP000824120">
    <property type="component" value="Chromosome 3"/>
</dbReference>
<dbReference type="PROSITE" id="PS00375">
    <property type="entry name" value="UDPGT"/>
    <property type="match status" value="1"/>
</dbReference>
<evidence type="ECO:0000313" key="6">
    <source>
        <dbReference type="Proteomes" id="UP000824120"/>
    </source>
</evidence>
<reference evidence="5 6" key="1">
    <citation type="submission" date="2020-09" db="EMBL/GenBank/DDBJ databases">
        <title>De no assembly of potato wild relative species, Solanum commersonii.</title>
        <authorList>
            <person name="Cho K."/>
        </authorList>
    </citation>
    <scope>NUCLEOTIDE SEQUENCE [LARGE SCALE GENOMIC DNA]</scope>
    <source>
        <strain evidence="5">LZ3.2</strain>
        <tissue evidence="5">Leaf</tissue>
    </source>
</reference>
<keyword evidence="2 3" id="KW-0808">Transferase</keyword>
<protein>
    <recommendedName>
        <fullName evidence="4">Glycosyltransferase</fullName>
        <ecNumber evidence="4">2.4.1.-</ecNumber>
    </recommendedName>
</protein>
<accession>A0A9J5ZXI2</accession>